<evidence type="ECO:0000313" key="3">
    <source>
        <dbReference type="EMBL" id="SFC53130.1"/>
    </source>
</evidence>
<keyword evidence="1" id="KW-0812">Transmembrane</keyword>
<dbReference type="AlphaFoldDB" id="A0A1I1K6G5"/>
<dbReference type="PANTHER" id="PTHR35894">
    <property type="entry name" value="GENERAL SECRETION PATHWAY PROTEIN A-RELATED"/>
    <property type="match status" value="1"/>
</dbReference>
<dbReference type="InterPro" id="IPR049945">
    <property type="entry name" value="AAA_22"/>
</dbReference>
<dbReference type="OrthoDB" id="6313942at2"/>
<evidence type="ECO:0000256" key="1">
    <source>
        <dbReference type="SAM" id="Phobius"/>
    </source>
</evidence>
<reference evidence="3 4" key="1">
    <citation type="submission" date="2016-10" db="EMBL/GenBank/DDBJ databases">
        <authorList>
            <person name="de Groot N.N."/>
        </authorList>
    </citation>
    <scope>NUCLEOTIDE SEQUENCE [LARGE SCALE GENOMIC DNA]</scope>
    <source>
        <strain evidence="3 4">DSM 6059</strain>
    </source>
</reference>
<evidence type="ECO:0000259" key="2">
    <source>
        <dbReference type="Pfam" id="PF13401"/>
    </source>
</evidence>
<accession>A0A1I1K6G5</accession>
<dbReference type="Proteomes" id="UP000198862">
    <property type="component" value="Unassembled WGS sequence"/>
</dbReference>
<name>A0A1I1K6G5_9GAMM</name>
<dbReference type="InterPro" id="IPR052026">
    <property type="entry name" value="ExeA_AAA_ATPase_DNA-bind"/>
</dbReference>
<keyword evidence="4" id="KW-1185">Reference proteome</keyword>
<evidence type="ECO:0000313" key="4">
    <source>
        <dbReference type="Proteomes" id="UP000198862"/>
    </source>
</evidence>
<dbReference type="GO" id="GO:0042834">
    <property type="term" value="F:peptidoglycan binding"/>
    <property type="evidence" value="ECO:0007669"/>
    <property type="project" value="InterPro"/>
</dbReference>
<keyword evidence="1" id="KW-0472">Membrane</keyword>
<protein>
    <submittedName>
        <fullName evidence="3">DamX protein</fullName>
    </submittedName>
</protein>
<proteinExistence type="predicted"/>
<dbReference type="RefSeq" id="WP_091983103.1">
    <property type="nucleotide sequence ID" value="NZ_FOLO01000011.1"/>
</dbReference>
<dbReference type="Gene3D" id="3.30.70.1070">
    <property type="entry name" value="Sporulation related repeat"/>
    <property type="match status" value="1"/>
</dbReference>
<dbReference type="InterPro" id="IPR027417">
    <property type="entry name" value="P-loop_NTPase"/>
</dbReference>
<feature type="transmembrane region" description="Helical" evidence="1">
    <location>
        <begin position="212"/>
        <end position="232"/>
    </location>
</feature>
<dbReference type="EMBL" id="FOLO01000011">
    <property type="protein sequence ID" value="SFC53130.1"/>
    <property type="molecule type" value="Genomic_DNA"/>
</dbReference>
<organism evidence="3 4">
    <name type="scientific">Pseudoalteromonas denitrificans DSM 6059</name>
    <dbReference type="NCBI Taxonomy" id="1123010"/>
    <lineage>
        <taxon>Bacteria</taxon>
        <taxon>Pseudomonadati</taxon>
        <taxon>Pseudomonadota</taxon>
        <taxon>Gammaproteobacteria</taxon>
        <taxon>Alteromonadales</taxon>
        <taxon>Pseudoalteromonadaceae</taxon>
        <taxon>Pseudoalteromonas</taxon>
    </lineage>
</organism>
<dbReference type="GO" id="GO:0016887">
    <property type="term" value="F:ATP hydrolysis activity"/>
    <property type="evidence" value="ECO:0007669"/>
    <property type="project" value="InterPro"/>
</dbReference>
<gene>
    <name evidence="3" type="ORF">SAMN02745724_01887</name>
</gene>
<feature type="domain" description="ORC1/DEAH AAA+ ATPase" evidence="2">
    <location>
        <begin position="23"/>
        <end position="128"/>
    </location>
</feature>
<dbReference type="Pfam" id="PF13401">
    <property type="entry name" value="AAA_22"/>
    <property type="match status" value="1"/>
</dbReference>
<dbReference type="SUPFAM" id="SSF52540">
    <property type="entry name" value="P-loop containing nucleoside triphosphate hydrolases"/>
    <property type="match status" value="1"/>
</dbReference>
<dbReference type="InterPro" id="IPR036680">
    <property type="entry name" value="SPOR-like_sf"/>
</dbReference>
<keyword evidence="1" id="KW-1133">Transmembrane helix</keyword>
<sequence>MQVQILPSRQSLIDRIELQYEYGQSLICLLGSSGLGKSYLLESFVTDKFLDFNKVYLQLTPRVTEQQVISQLLEQLFTNPLIDYHKSLSDNYIQLLEQQVCSNTVLVIDDIHFLSEELIDEIEHISEITENAFYVLSASTSKVTFKKSANIYFEALSYDESIALMSMYFVDLPNKHEPVFKAFVDAALGNPALLLAWEPTKNAVIKKKNKHILMILSLLFVVLITILLSFLFNKLSQDKDQDALKLRLRETSEKILTINEPVINKKNIVSLSNKEEKVVNSKGLIKSKNIAVPVEVKKEPERVSVDLIDESFSKVDHQQQKKYSELTKETPVATKQKNDQKLVIAEQIVKNKNDEAELNKSQIKNSAINVNNYDNAWFLKQEDPLVMLQLIGVSQESLLQKFIDDHELKAYKIYKSKRYGGSWWVITIGPFSSMIQSQEYKQSLALKLEKLQPFSKSIKNIKQEIALLK</sequence>
<dbReference type="STRING" id="1123010.SAMN02745724_01887"/>
<dbReference type="Gene3D" id="3.40.50.300">
    <property type="entry name" value="P-loop containing nucleotide triphosphate hydrolases"/>
    <property type="match status" value="1"/>
</dbReference>
<dbReference type="PANTHER" id="PTHR35894:SF1">
    <property type="entry name" value="PHOSPHORIBULOKINASE _ URIDINE KINASE FAMILY"/>
    <property type="match status" value="1"/>
</dbReference>